<evidence type="ECO:0000313" key="9">
    <source>
        <dbReference type="Proteomes" id="UP001595704"/>
    </source>
</evidence>
<feature type="domain" description="EamA" evidence="7">
    <location>
        <begin position="21"/>
        <end position="152"/>
    </location>
</feature>
<keyword evidence="9" id="KW-1185">Reference proteome</keyword>
<dbReference type="PANTHER" id="PTHR32322">
    <property type="entry name" value="INNER MEMBRANE TRANSPORTER"/>
    <property type="match status" value="1"/>
</dbReference>
<dbReference type="PANTHER" id="PTHR32322:SF18">
    <property type="entry name" value="S-ADENOSYLMETHIONINE_S-ADENOSYLHOMOCYSTEINE TRANSPORTER"/>
    <property type="match status" value="1"/>
</dbReference>
<evidence type="ECO:0000256" key="1">
    <source>
        <dbReference type="ARBA" id="ARBA00004651"/>
    </source>
</evidence>
<evidence type="ECO:0000256" key="2">
    <source>
        <dbReference type="ARBA" id="ARBA00022475"/>
    </source>
</evidence>
<protein>
    <submittedName>
        <fullName evidence="8">DMT family transporter</fullName>
    </submittedName>
</protein>
<comment type="caution">
    <text evidence="8">The sequence shown here is derived from an EMBL/GenBank/DDBJ whole genome shotgun (WGS) entry which is preliminary data.</text>
</comment>
<keyword evidence="5 6" id="KW-0472">Membrane</keyword>
<dbReference type="Proteomes" id="UP001595704">
    <property type="component" value="Unassembled WGS sequence"/>
</dbReference>
<proteinExistence type="predicted"/>
<feature type="transmembrane region" description="Helical" evidence="6">
    <location>
        <begin position="257"/>
        <end position="276"/>
    </location>
</feature>
<feature type="transmembrane region" description="Helical" evidence="6">
    <location>
        <begin position="18"/>
        <end position="37"/>
    </location>
</feature>
<feature type="transmembrane region" description="Helical" evidence="6">
    <location>
        <begin position="165"/>
        <end position="183"/>
    </location>
</feature>
<evidence type="ECO:0000256" key="5">
    <source>
        <dbReference type="ARBA" id="ARBA00023136"/>
    </source>
</evidence>
<dbReference type="RefSeq" id="WP_191319256.1">
    <property type="nucleotide sequence ID" value="NZ_BNCG01000007.1"/>
</dbReference>
<organism evidence="8 9">
    <name type="scientific">Camelimonas fluminis</name>
    <dbReference type="NCBI Taxonomy" id="1576911"/>
    <lineage>
        <taxon>Bacteria</taxon>
        <taxon>Pseudomonadati</taxon>
        <taxon>Pseudomonadota</taxon>
        <taxon>Alphaproteobacteria</taxon>
        <taxon>Hyphomicrobiales</taxon>
        <taxon>Chelatococcaceae</taxon>
        <taxon>Camelimonas</taxon>
    </lineage>
</organism>
<comment type="subcellular location">
    <subcellularLocation>
        <location evidence="1">Cell membrane</location>
        <topology evidence="1">Multi-pass membrane protein</topology>
    </subcellularLocation>
</comment>
<dbReference type="SUPFAM" id="SSF103481">
    <property type="entry name" value="Multidrug resistance efflux transporter EmrE"/>
    <property type="match status" value="2"/>
</dbReference>
<feature type="transmembrane region" description="Helical" evidence="6">
    <location>
        <begin position="138"/>
        <end position="159"/>
    </location>
</feature>
<dbReference type="Pfam" id="PF00892">
    <property type="entry name" value="EamA"/>
    <property type="match status" value="2"/>
</dbReference>
<keyword evidence="3 6" id="KW-0812">Transmembrane</keyword>
<evidence type="ECO:0000256" key="3">
    <source>
        <dbReference type="ARBA" id="ARBA00022692"/>
    </source>
</evidence>
<feature type="transmembrane region" description="Helical" evidence="6">
    <location>
        <begin position="49"/>
        <end position="67"/>
    </location>
</feature>
<feature type="domain" description="EamA" evidence="7">
    <location>
        <begin position="165"/>
        <end position="298"/>
    </location>
</feature>
<reference evidence="9" key="1">
    <citation type="journal article" date="2019" name="Int. J. Syst. Evol. Microbiol.">
        <title>The Global Catalogue of Microorganisms (GCM) 10K type strain sequencing project: providing services to taxonomists for standard genome sequencing and annotation.</title>
        <authorList>
            <consortium name="The Broad Institute Genomics Platform"/>
            <consortium name="The Broad Institute Genome Sequencing Center for Infectious Disease"/>
            <person name="Wu L."/>
            <person name="Ma J."/>
        </authorList>
    </citation>
    <scope>NUCLEOTIDE SEQUENCE [LARGE SCALE GENOMIC DNA]</scope>
    <source>
        <strain evidence="9">KCTC 42282</strain>
    </source>
</reference>
<dbReference type="InterPro" id="IPR037185">
    <property type="entry name" value="EmrE-like"/>
</dbReference>
<sequence length="302" mass="31227">MTTGTDAAETDAARRARLAGLACLGITAIGWGLNWPLMKILLRDWPPLFARGVAGVAAAGILAAIAISRRQSLAIPRAAIPQLLFASFTNVFAWMGMTTVAMKFISVGEGALIVYTMPIWTLLLAWPLRGARPTLRDIAAVLLGLAGVSLLLGGGGFSFSGERMLGVALSLAAAVLFALGNILNRTPLPLPPFSAVAWQVGIGCFAMLVLGVAFETPSYQALSLTGFACLVYMTLIPMAVCYLTWFATLRRLPPAGAAAGMLLVPAIATVAAAGVLGEPLGLREVIAIALTLGGVGLALGRA</sequence>
<dbReference type="EMBL" id="JBHRYC010000093">
    <property type="protein sequence ID" value="MFC3639437.1"/>
    <property type="molecule type" value="Genomic_DNA"/>
</dbReference>
<gene>
    <name evidence="8" type="ORF">ACFONL_19035</name>
</gene>
<dbReference type="InterPro" id="IPR050638">
    <property type="entry name" value="AA-Vitamin_Transporters"/>
</dbReference>
<feature type="transmembrane region" description="Helical" evidence="6">
    <location>
        <begin position="282"/>
        <end position="300"/>
    </location>
</feature>
<feature type="transmembrane region" description="Helical" evidence="6">
    <location>
        <begin position="104"/>
        <end position="126"/>
    </location>
</feature>
<name>A0ABV7UMW6_9HYPH</name>
<dbReference type="InterPro" id="IPR000620">
    <property type="entry name" value="EamA_dom"/>
</dbReference>
<evidence type="ECO:0000259" key="7">
    <source>
        <dbReference type="Pfam" id="PF00892"/>
    </source>
</evidence>
<evidence type="ECO:0000256" key="4">
    <source>
        <dbReference type="ARBA" id="ARBA00022989"/>
    </source>
</evidence>
<keyword evidence="2" id="KW-1003">Cell membrane</keyword>
<evidence type="ECO:0000313" key="8">
    <source>
        <dbReference type="EMBL" id="MFC3639437.1"/>
    </source>
</evidence>
<feature type="transmembrane region" description="Helical" evidence="6">
    <location>
        <begin position="79"/>
        <end position="98"/>
    </location>
</feature>
<evidence type="ECO:0000256" key="6">
    <source>
        <dbReference type="SAM" id="Phobius"/>
    </source>
</evidence>
<feature type="transmembrane region" description="Helical" evidence="6">
    <location>
        <begin position="220"/>
        <end position="245"/>
    </location>
</feature>
<feature type="transmembrane region" description="Helical" evidence="6">
    <location>
        <begin position="195"/>
        <end position="214"/>
    </location>
</feature>
<accession>A0ABV7UMW6</accession>
<keyword evidence="4 6" id="KW-1133">Transmembrane helix</keyword>